<accession>A0A9P9HUI8</accession>
<feature type="region of interest" description="Disordered" evidence="1">
    <location>
        <begin position="76"/>
        <end position="107"/>
    </location>
</feature>
<name>A0A9P9HUI8_FUSSL</name>
<evidence type="ECO:0000313" key="3">
    <source>
        <dbReference type="Proteomes" id="UP000736672"/>
    </source>
</evidence>
<proteinExistence type="predicted"/>
<sequence>MRINLHHLAISGERGPRDAFDSSSRHNSSLTRAGLNPLRSAFALNNSQVDNISPLPKASQAPPSQGCWAMIVVRKGSTGRRGGPKPSQLESSRPSPRTKGASASTPLSGSWHWHCGLWAFNCRDLLARCNVCGYAAVGEPVMIVASRPPRRHLLIVGRSRETFQTTFAPFSLHVVPRCVGRTKIAIPSSAALNSGVAAQAADSRPGAASGVRVNMDALKAAHLSPHAYAHLQRRFSDPPQQPMTWTGRQW</sequence>
<dbReference type="EMBL" id="JAGTJS010000007">
    <property type="protein sequence ID" value="KAH7264034.1"/>
    <property type="molecule type" value="Genomic_DNA"/>
</dbReference>
<feature type="compositionally biased region" description="Polar residues" evidence="1">
    <location>
        <begin position="88"/>
        <end position="107"/>
    </location>
</feature>
<evidence type="ECO:0000313" key="2">
    <source>
        <dbReference type="EMBL" id="KAH7264034.1"/>
    </source>
</evidence>
<reference evidence="2" key="1">
    <citation type="journal article" date="2021" name="Nat. Commun.">
        <title>Genetic determinants of endophytism in the Arabidopsis root mycobiome.</title>
        <authorList>
            <person name="Mesny F."/>
            <person name="Miyauchi S."/>
            <person name="Thiergart T."/>
            <person name="Pickel B."/>
            <person name="Atanasova L."/>
            <person name="Karlsson M."/>
            <person name="Huettel B."/>
            <person name="Barry K.W."/>
            <person name="Haridas S."/>
            <person name="Chen C."/>
            <person name="Bauer D."/>
            <person name="Andreopoulos W."/>
            <person name="Pangilinan J."/>
            <person name="LaButti K."/>
            <person name="Riley R."/>
            <person name="Lipzen A."/>
            <person name="Clum A."/>
            <person name="Drula E."/>
            <person name="Henrissat B."/>
            <person name="Kohler A."/>
            <person name="Grigoriev I.V."/>
            <person name="Martin F.M."/>
            <person name="Hacquard S."/>
        </authorList>
    </citation>
    <scope>NUCLEOTIDE SEQUENCE</scope>
    <source>
        <strain evidence="2">FSSC 5 MPI-SDFR-AT-0091</strain>
    </source>
</reference>
<dbReference type="OrthoDB" id="10645156at2759"/>
<dbReference type="AlphaFoldDB" id="A0A9P9HUI8"/>
<protein>
    <submittedName>
        <fullName evidence="2">Uncharacterized protein</fullName>
    </submittedName>
</protein>
<comment type="caution">
    <text evidence="2">The sequence shown here is derived from an EMBL/GenBank/DDBJ whole genome shotgun (WGS) entry which is preliminary data.</text>
</comment>
<dbReference type="Proteomes" id="UP000736672">
    <property type="component" value="Unassembled WGS sequence"/>
</dbReference>
<keyword evidence="3" id="KW-1185">Reference proteome</keyword>
<organism evidence="2 3">
    <name type="scientific">Fusarium solani</name>
    <name type="common">Filamentous fungus</name>
    <dbReference type="NCBI Taxonomy" id="169388"/>
    <lineage>
        <taxon>Eukaryota</taxon>
        <taxon>Fungi</taxon>
        <taxon>Dikarya</taxon>
        <taxon>Ascomycota</taxon>
        <taxon>Pezizomycotina</taxon>
        <taxon>Sordariomycetes</taxon>
        <taxon>Hypocreomycetidae</taxon>
        <taxon>Hypocreales</taxon>
        <taxon>Nectriaceae</taxon>
        <taxon>Fusarium</taxon>
        <taxon>Fusarium solani species complex</taxon>
    </lineage>
</organism>
<gene>
    <name evidence="2" type="ORF">B0J15DRAFT_580978</name>
</gene>
<evidence type="ECO:0000256" key="1">
    <source>
        <dbReference type="SAM" id="MobiDB-lite"/>
    </source>
</evidence>